<keyword evidence="4" id="KW-1185">Reference proteome</keyword>
<dbReference type="Proteomes" id="UP001180489">
    <property type="component" value="Unassembled WGS sequence"/>
</dbReference>
<evidence type="ECO:0000313" key="4">
    <source>
        <dbReference type="Proteomes" id="UP001180489"/>
    </source>
</evidence>
<protein>
    <submittedName>
        <fullName evidence="3">Uncharacterized protein</fullName>
    </submittedName>
</protein>
<evidence type="ECO:0000256" key="1">
    <source>
        <dbReference type="SAM" id="MobiDB-lite"/>
    </source>
</evidence>
<keyword evidence="2" id="KW-0472">Membrane</keyword>
<evidence type="ECO:0000256" key="2">
    <source>
        <dbReference type="SAM" id="Phobius"/>
    </source>
</evidence>
<sequence length="89" mass="9581">MNGPTTLVEALPYGVAVGALLLAAIKAALERGRLPDYWTVRRQPPAPPPPLPTARTRAARHRHTAPPGPDENQPVTRFPSHARHAKDAA</sequence>
<dbReference type="EMBL" id="JAVRFF010000039">
    <property type="protein sequence ID" value="MDT0476205.1"/>
    <property type="molecule type" value="Genomic_DNA"/>
</dbReference>
<keyword evidence="2" id="KW-0812">Transmembrane</keyword>
<gene>
    <name evidence="3" type="ORF">RM863_29180</name>
</gene>
<feature type="compositionally biased region" description="Basic residues" evidence="1">
    <location>
        <begin position="80"/>
        <end position="89"/>
    </location>
</feature>
<feature type="transmembrane region" description="Helical" evidence="2">
    <location>
        <begin position="12"/>
        <end position="29"/>
    </location>
</feature>
<dbReference type="RefSeq" id="WP_311636919.1">
    <property type="nucleotide sequence ID" value="NZ_JAVRFF010000039.1"/>
</dbReference>
<evidence type="ECO:0000313" key="3">
    <source>
        <dbReference type="EMBL" id="MDT0476205.1"/>
    </source>
</evidence>
<accession>A0ABU2USF3</accession>
<name>A0ABU2USF3_9ACTN</name>
<keyword evidence="2" id="KW-1133">Transmembrane helix</keyword>
<comment type="caution">
    <text evidence="3">The sequence shown here is derived from an EMBL/GenBank/DDBJ whole genome shotgun (WGS) entry which is preliminary data.</text>
</comment>
<proteinExistence type="predicted"/>
<feature type="region of interest" description="Disordered" evidence="1">
    <location>
        <begin position="39"/>
        <end position="89"/>
    </location>
</feature>
<reference evidence="3" key="1">
    <citation type="submission" date="2024-05" db="EMBL/GenBank/DDBJ databases">
        <title>30 novel species of actinomycetes from the DSMZ collection.</title>
        <authorList>
            <person name="Nouioui I."/>
        </authorList>
    </citation>
    <scope>NUCLEOTIDE SEQUENCE</scope>
    <source>
        <strain evidence="3">DSM 41014</strain>
    </source>
</reference>
<organism evidence="3 4">
    <name type="scientific">Streptomyces hintoniae</name>
    <dbReference type="NCBI Taxonomy" id="3075521"/>
    <lineage>
        <taxon>Bacteria</taxon>
        <taxon>Bacillati</taxon>
        <taxon>Actinomycetota</taxon>
        <taxon>Actinomycetes</taxon>
        <taxon>Kitasatosporales</taxon>
        <taxon>Streptomycetaceae</taxon>
        <taxon>Streptomyces</taxon>
    </lineage>
</organism>